<dbReference type="CDD" id="cd03244">
    <property type="entry name" value="ABCC_MRP_domain2"/>
    <property type="match status" value="1"/>
</dbReference>
<feature type="transmembrane region" description="Helical" evidence="9">
    <location>
        <begin position="1161"/>
        <end position="1191"/>
    </location>
</feature>
<gene>
    <name evidence="12" type="ORF">SEPCBS119000_003006</name>
</gene>
<name>A0ABP0DJ77_9PEZI</name>
<feature type="transmembrane region" description="Helical" evidence="9">
    <location>
        <begin position="568"/>
        <end position="591"/>
    </location>
</feature>
<dbReference type="Gene3D" id="1.20.1560.10">
    <property type="entry name" value="ABC transporter type 1, transmembrane domain"/>
    <property type="match status" value="2"/>
</dbReference>
<evidence type="ECO:0000256" key="2">
    <source>
        <dbReference type="ARBA" id="ARBA00022448"/>
    </source>
</evidence>
<feature type="region of interest" description="Disordered" evidence="8">
    <location>
        <begin position="981"/>
        <end position="1021"/>
    </location>
</feature>
<evidence type="ECO:0000259" key="11">
    <source>
        <dbReference type="PROSITE" id="PS50929"/>
    </source>
</evidence>
<dbReference type="InterPro" id="IPR050173">
    <property type="entry name" value="ABC_transporter_C-like"/>
</dbReference>
<accession>A0ABP0DJ77</accession>
<dbReference type="PROSITE" id="PS00211">
    <property type="entry name" value="ABC_TRANSPORTER_1"/>
    <property type="match status" value="2"/>
</dbReference>
<comment type="caution">
    <text evidence="12">The sequence shown here is derived from an EMBL/GenBank/DDBJ whole genome shotgun (WGS) entry which is preliminary data.</text>
</comment>
<dbReference type="PROSITE" id="PS50929">
    <property type="entry name" value="ABC_TM1F"/>
    <property type="match status" value="2"/>
</dbReference>
<feature type="transmembrane region" description="Helical" evidence="9">
    <location>
        <begin position="21"/>
        <end position="40"/>
    </location>
</feature>
<dbReference type="PANTHER" id="PTHR24223:SF415">
    <property type="entry name" value="FI20190P1"/>
    <property type="match status" value="1"/>
</dbReference>
<feature type="transmembrane region" description="Helical" evidence="9">
    <location>
        <begin position="541"/>
        <end position="562"/>
    </location>
</feature>
<dbReference type="Gene3D" id="3.40.50.300">
    <property type="entry name" value="P-loop containing nucleotide triphosphate hydrolases"/>
    <property type="match status" value="2"/>
</dbReference>
<keyword evidence="7 9" id="KW-0472">Membrane</keyword>
<feature type="domain" description="ABC transporter" evidence="10">
    <location>
        <begin position="1435"/>
        <end position="1674"/>
    </location>
</feature>
<organism evidence="12 13">
    <name type="scientific">Sporothrix epigloea</name>
    <dbReference type="NCBI Taxonomy" id="1892477"/>
    <lineage>
        <taxon>Eukaryota</taxon>
        <taxon>Fungi</taxon>
        <taxon>Dikarya</taxon>
        <taxon>Ascomycota</taxon>
        <taxon>Pezizomycotina</taxon>
        <taxon>Sordariomycetes</taxon>
        <taxon>Sordariomycetidae</taxon>
        <taxon>Ophiostomatales</taxon>
        <taxon>Ophiostomataceae</taxon>
        <taxon>Sporothrix</taxon>
    </lineage>
</organism>
<dbReference type="PROSITE" id="PS50893">
    <property type="entry name" value="ABC_TRANSPORTER_2"/>
    <property type="match status" value="2"/>
</dbReference>
<evidence type="ECO:0000256" key="3">
    <source>
        <dbReference type="ARBA" id="ARBA00022692"/>
    </source>
</evidence>
<feature type="domain" description="ABC transmembrane type-1" evidence="11">
    <location>
        <begin position="362"/>
        <end position="710"/>
    </location>
</feature>
<comment type="subcellular location">
    <subcellularLocation>
        <location evidence="1">Membrane</location>
    </subcellularLocation>
</comment>
<protein>
    <recommendedName>
        <fullName evidence="14">ABC transporter</fullName>
    </recommendedName>
</protein>
<dbReference type="SMART" id="SM00382">
    <property type="entry name" value="AAA"/>
    <property type="match status" value="2"/>
</dbReference>
<dbReference type="CDD" id="cd18596">
    <property type="entry name" value="ABC_6TM_VMR1_D1_like"/>
    <property type="match status" value="1"/>
</dbReference>
<evidence type="ECO:0000256" key="8">
    <source>
        <dbReference type="SAM" id="MobiDB-lite"/>
    </source>
</evidence>
<feature type="transmembrane region" description="Helical" evidence="9">
    <location>
        <begin position="1263"/>
        <end position="1281"/>
    </location>
</feature>
<dbReference type="InterPro" id="IPR027417">
    <property type="entry name" value="P-loop_NTPase"/>
</dbReference>
<keyword evidence="5" id="KW-0067">ATP-binding</keyword>
<evidence type="ECO:0000256" key="5">
    <source>
        <dbReference type="ARBA" id="ARBA00022840"/>
    </source>
</evidence>
<dbReference type="PANTHER" id="PTHR24223">
    <property type="entry name" value="ATP-BINDING CASSETTE SUB-FAMILY C"/>
    <property type="match status" value="1"/>
</dbReference>
<dbReference type="Proteomes" id="UP001642502">
    <property type="component" value="Unassembled WGS sequence"/>
</dbReference>
<feature type="transmembrane region" description="Helical" evidence="9">
    <location>
        <begin position="1060"/>
        <end position="1081"/>
    </location>
</feature>
<dbReference type="SUPFAM" id="SSF52540">
    <property type="entry name" value="P-loop containing nucleoside triphosphate hydrolases"/>
    <property type="match status" value="2"/>
</dbReference>
<evidence type="ECO:0000256" key="7">
    <source>
        <dbReference type="ARBA" id="ARBA00023136"/>
    </source>
</evidence>
<feature type="transmembrane region" description="Helical" evidence="9">
    <location>
        <begin position="162"/>
        <end position="183"/>
    </location>
</feature>
<keyword evidence="2" id="KW-0813">Transport</keyword>
<feature type="transmembrane region" description="Helical" evidence="9">
    <location>
        <begin position="361"/>
        <end position="381"/>
    </location>
</feature>
<dbReference type="Pfam" id="PF00664">
    <property type="entry name" value="ABC_membrane"/>
    <property type="match status" value="2"/>
</dbReference>
<keyword evidence="3 9" id="KW-0812">Transmembrane</keyword>
<dbReference type="CDD" id="cd18604">
    <property type="entry name" value="ABC_6TM_VMR1_D2_like"/>
    <property type="match status" value="1"/>
</dbReference>
<evidence type="ECO:0000313" key="12">
    <source>
        <dbReference type="EMBL" id="CAK7268329.1"/>
    </source>
</evidence>
<dbReference type="InterPro" id="IPR036640">
    <property type="entry name" value="ABC1_TM_sf"/>
</dbReference>
<feature type="compositionally biased region" description="Low complexity" evidence="8">
    <location>
        <begin position="995"/>
        <end position="1009"/>
    </location>
</feature>
<keyword evidence="13" id="KW-1185">Reference proteome</keyword>
<evidence type="ECO:0000256" key="9">
    <source>
        <dbReference type="SAM" id="Phobius"/>
    </source>
</evidence>
<feature type="transmembrane region" description="Helical" evidence="9">
    <location>
        <begin position="189"/>
        <end position="207"/>
    </location>
</feature>
<feature type="transmembrane region" description="Helical" evidence="9">
    <location>
        <begin position="216"/>
        <end position="235"/>
    </location>
</feature>
<evidence type="ECO:0000313" key="13">
    <source>
        <dbReference type="Proteomes" id="UP001642502"/>
    </source>
</evidence>
<reference evidence="12 13" key="1">
    <citation type="submission" date="2024-01" db="EMBL/GenBank/DDBJ databases">
        <authorList>
            <person name="Allen C."/>
            <person name="Tagirdzhanova G."/>
        </authorList>
    </citation>
    <scope>NUCLEOTIDE SEQUENCE [LARGE SCALE GENOMIC DNA]</scope>
    <source>
        <strain evidence="12 13">CBS 119000</strain>
    </source>
</reference>
<sequence>MAADHLNIPESATFGDGCPGVVAYPPVWLALIVFFGRYGLRPLWRRRPVWLCGFATEENELGLKNGRLAPRSSINDSGSNRPIEDGRNATGRDVEAFASAPAVDITVGGGAEDAIESDSDSVSASSASSTVVGFGRRNSVVDVRPTAIGGGFVTLNVQSWHVILITLFLLSMAGVVMSLILTFAAGHGYLYLVPVVPCFVSSLILAIDRPRSLPGAVMFIYAAMIVIQITLLFGVTELSGWPLSLTWLAEMSVSGLSIAIMANMPMRDPRLGQGIENDKIAAPFETPSIKLRSPEDNLTLYQWMSVNWIAPVIGLGASRQLQDEDIWHLPFEFQHARLYRLFNEVRGSVASRLVKVNAPDLIITSLLGILDSILSMLPIVLLKQLLAAMEGTNPSVRVASVYAIFICVANITRAQAGIFSLWYSRRCYERSRGELVTMIYEKTLRRKAFTFPGNLDAENNSRTGKGKQRRRSSATQQSRVLVTQAGVGTAAGRGGRGARGPAGGGGMAQIAETTVSSSAPASTGKILNLMRNDVYEVAQRFWEFPTLFTKPLNFLLSIFLLWKMLGAASLLGILVIVSAQIINVYIVKVLVRWELARRAVSDVKLQVTSQFIESIRHLRWYDWQDKWLSNILTARQKELRYRVITNLIQKCISVVNQLAASFFPVAAFYAYTVIEKHPLTIDVAFPALNLFNLLEQSLRELPDLITVLLNANVAMRRIEAFMTEPNKEDDESGENDILNQPEQDLLVDGVICPPGRLSIEIENAAFAWPTAESPMLSKVNFTADGPGLSIICGKVGTGKTALLMALLGEMDQQGGTRAVPKETIGYCAQTPWLQSMTIRENILFCSPYDELRYHCVVEACCLLPDFAEFEAGDLSNVGENGIGLSGGQKARVALARAVYSRARILLLDDPIAALDHNTAETLMQRLFATSGLMKDRLVIFVTHRMELVANHASQIYEVSDEHGIVTRIDAEQVRHALGPSAAPLTPVVEEEGEAGSSTDNDAASSTSNSGEEDAVPPRNDADATANVVAQNKFIEEEHRAHGGVMLSVYWHYIKSGGAHWWLLVVLSFIGFRIAKIAYFYFLKIWGEAYGSDAMGTRFSPAVSYHILQSTQIMASGAVGDEGVFSMTAAIHPTIHSALRNGSHWLDGQFGLPSPDVDVLPWLFWFTVLALLTLIFRTLGDVLLIAITYTAGKQVFQEVMIRVSTAPFRYFDVTPVGRLMNRVTSDIGTIDGAIAQQIHRCSWFVLNWISSILVIASATPTFLVMAIFMTSAFVLIFFHFLPASQSLRRLEMVSLSPLMSNFGTLLEGLTTVRAFRVQPHFQERIIATTDAFQRMDHFYWSLQAWLQWRFNALTAFSTFALTMTALGTGLSSGLIAFVLTAAANFVNATQILCRRYGELQMQFVSVERVIELMDLDEEPVGNVDPPAAWPTFNDDIIFDNVTIRYAPHLEPSLRQISMRIPAGSTVAVTGRTGSGKSTLALALLGTILPDNNEMEQGSLYIGAMNVSTVNKHALRQRISFVAQDPVLFPGSLRDNLDPMGEHSDEECQLVLHRVLTDAASDFTLQSRVDGGGKNMSQGQRQLIGLGRAVLRRSPIVILDEVSCPSGKSFRGNIAKIFKATASIDKKTAFHIQEVLREELRQSTVVTIAHRVEAVRDANFSVVLENGRVIHAGPVESKEADVSNGVEQ</sequence>
<dbReference type="EMBL" id="CAWUON010000036">
    <property type="protein sequence ID" value="CAK7268329.1"/>
    <property type="molecule type" value="Genomic_DNA"/>
</dbReference>
<dbReference type="CDD" id="cd03250">
    <property type="entry name" value="ABCC_MRP_domain1"/>
    <property type="match status" value="1"/>
</dbReference>
<keyword evidence="6 9" id="KW-1133">Transmembrane helix</keyword>
<feature type="domain" description="ABC transmembrane type-1" evidence="11">
    <location>
        <begin position="1142"/>
        <end position="1400"/>
    </location>
</feature>
<feature type="region of interest" description="Disordered" evidence="8">
    <location>
        <begin position="455"/>
        <end position="478"/>
    </location>
</feature>
<evidence type="ECO:0000256" key="4">
    <source>
        <dbReference type="ARBA" id="ARBA00022741"/>
    </source>
</evidence>
<dbReference type="InterPro" id="IPR003439">
    <property type="entry name" value="ABC_transporter-like_ATP-bd"/>
</dbReference>
<evidence type="ECO:0008006" key="14">
    <source>
        <dbReference type="Google" id="ProtNLM"/>
    </source>
</evidence>
<dbReference type="InterPro" id="IPR011527">
    <property type="entry name" value="ABC1_TM_dom"/>
</dbReference>
<feature type="transmembrane region" description="Helical" evidence="9">
    <location>
        <begin position="401"/>
        <end position="423"/>
    </location>
</feature>
<proteinExistence type="predicted"/>
<keyword evidence="4" id="KW-0547">Nucleotide-binding</keyword>
<dbReference type="SUPFAM" id="SSF90123">
    <property type="entry name" value="ABC transporter transmembrane region"/>
    <property type="match status" value="2"/>
</dbReference>
<evidence type="ECO:0000256" key="6">
    <source>
        <dbReference type="ARBA" id="ARBA00022989"/>
    </source>
</evidence>
<dbReference type="InterPro" id="IPR003593">
    <property type="entry name" value="AAA+_ATPase"/>
</dbReference>
<dbReference type="Pfam" id="PF00005">
    <property type="entry name" value="ABC_tran"/>
    <property type="match status" value="2"/>
</dbReference>
<feature type="transmembrane region" description="Helical" evidence="9">
    <location>
        <begin position="241"/>
        <end position="262"/>
    </location>
</feature>
<evidence type="ECO:0000259" key="10">
    <source>
        <dbReference type="PROSITE" id="PS50893"/>
    </source>
</evidence>
<evidence type="ECO:0000256" key="1">
    <source>
        <dbReference type="ARBA" id="ARBA00004370"/>
    </source>
</evidence>
<dbReference type="InterPro" id="IPR017871">
    <property type="entry name" value="ABC_transporter-like_CS"/>
</dbReference>
<feature type="domain" description="ABC transporter" evidence="10">
    <location>
        <begin position="759"/>
        <end position="985"/>
    </location>
</feature>
<feature type="transmembrane region" description="Helical" evidence="9">
    <location>
        <begin position="1373"/>
        <end position="1392"/>
    </location>
</feature>